<reference evidence="4 5" key="1">
    <citation type="journal article" date="2014" name="Genome Announc.">
        <title>Genome Sequence and Methylome of Soil Bacterium Gemmatirosa kalamazoonensis KBS708T, a Member of the Rarely Cultivated Gemmatimonadetes Phylum.</title>
        <authorList>
            <person name="Debruyn J.M."/>
            <person name="Radosevich M."/>
            <person name="Wommack K.E."/>
            <person name="Polson S.W."/>
            <person name="Hauser L.J."/>
            <person name="Fawaz M.N."/>
            <person name="Korlach J."/>
            <person name="Tsai Y.C."/>
        </authorList>
    </citation>
    <scope>NUCLEOTIDE SEQUENCE [LARGE SCALE GENOMIC DNA]</scope>
    <source>
        <strain evidence="4 5">KBS708</strain>
    </source>
</reference>
<proteinExistence type="predicted"/>
<dbReference type="PANTHER" id="PTHR10098:SF108">
    <property type="entry name" value="TETRATRICOPEPTIDE REPEAT PROTEIN 28"/>
    <property type="match status" value="1"/>
</dbReference>
<keyword evidence="2" id="KW-0732">Signal</keyword>
<evidence type="ECO:0000259" key="3">
    <source>
        <dbReference type="Pfam" id="PF12770"/>
    </source>
</evidence>
<dbReference type="KEGG" id="gba:J421_2181"/>
<dbReference type="AlphaFoldDB" id="W0RJZ8"/>
<dbReference type="PANTHER" id="PTHR10098">
    <property type="entry name" value="RAPSYN-RELATED"/>
    <property type="match status" value="1"/>
</dbReference>
<evidence type="ECO:0000313" key="5">
    <source>
        <dbReference type="Proteomes" id="UP000019151"/>
    </source>
</evidence>
<evidence type="ECO:0000256" key="2">
    <source>
        <dbReference type="SAM" id="SignalP"/>
    </source>
</evidence>
<dbReference type="EMBL" id="CP007128">
    <property type="protein sequence ID" value="AHG89718.1"/>
    <property type="molecule type" value="Genomic_DNA"/>
</dbReference>
<dbReference type="OrthoDB" id="9771112at2"/>
<dbReference type="InterPro" id="IPR011990">
    <property type="entry name" value="TPR-like_helical_dom_sf"/>
</dbReference>
<feature type="signal peptide" evidence="2">
    <location>
        <begin position="1"/>
        <end position="17"/>
    </location>
</feature>
<dbReference type="Gene3D" id="1.25.40.10">
    <property type="entry name" value="Tetratricopeptide repeat domain"/>
    <property type="match status" value="1"/>
</dbReference>
<dbReference type="SUPFAM" id="SSF48452">
    <property type="entry name" value="TPR-like"/>
    <property type="match status" value="1"/>
</dbReference>
<gene>
    <name evidence="4" type="ORF">J421_2181</name>
</gene>
<dbReference type="HOGENOM" id="CLU_301637_0_0_0"/>
<evidence type="ECO:0000256" key="1">
    <source>
        <dbReference type="SAM" id="Coils"/>
    </source>
</evidence>
<organism evidence="4 5">
    <name type="scientific">Gemmatirosa kalamazoonensis</name>
    <dbReference type="NCBI Taxonomy" id="861299"/>
    <lineage>
        <taxon>Bacteria</taxon>
        <taxon>Pseudomonadati</taxon>
        <taxon>Gemmatimonadota</taxon>
        <taxon>Gemmatimonadia</taxon>
        <taxon>Gemmatimonadales</taxon>
        <taxon>Gemmatimonadaceae</taxon>
        <taxon>Gemmatirosa</taxon>
    </lineage>
</organism>
<evidence type="ECO:0000313" key="4">
    <source>
        <dbReference type="EMBL" id="AHG89718.1"/>
    </source>
</evidence>
<accession>W0RJZ8</accession>
<dbReference type="RefSeq" id="WP_025411206.1">
    <property type="nucleotide sequence ID" value="NZ_CP007128.1"/>
</dbReference>
<dbReference type="eggNOG" id="COG4995">
    <property type="taxonomic scope" value="Bacteria"/>
</dbReference>
<feature type="chain" id="PRO_5004794210" evidence="2">
    <location>
        <begin position="18"/>
        <end position="990"/>
    </location>
</feature>
<protein>
    <submittedName>
        <fullName evidence="4">CHAT domain protein</fullName>
    </submittedName>
</protein>
<sequence length="990" mass="104747">MLALLVCLLLAPSAAPAGEPPRAVVRAATRAVEGDSATRLGAQWSARVARDSGDRAAVLGVATLARLRYDYPTSERLYRRLDAGPADGYALYARLGLGEGLEERRFTPAAVAEFTRARALARTLRDDGAAAHALVWLASSRGKTEGLDVLGALLDTTARLVPDSAFDVRALLDIRRGLLYALRGRPREAQATVDSGIALARRAHALRIEGDGYLSLAKVLLLHNAPFDSGLVAAHRSAALYEQAHANGALANSLIWHSYALESLGRYAEMREVARRALAEGEATHAPSAVADAHRLMGLLAINFGDWAAAAQHLDRAAALSLATGDTVNLLLTRKFQGFAALAGGDTARARRLATERLVWSRRAQDFNGIFESQRVLAAVAQRERDWTAAASALAAARAQLPRLPGADYRDEITDDEARLAVARGDLATAERALQQYIRNLAVAPGDPTETDFVGFDVRIRLADVHARRNDVARAEAEMAAALDDVEHLRARLSDTELRTLAFQRAHVFSAAAEPHGLEDAWARALGAIVGGGRAIAAFDLAERWRARELMDRLDRADALRAAAPAVARADTARHVAARSLRAVDVAAALPDDRTALLAYVGGAGAPLTVFVVRRDGVRARVLPPVDSLADRVTRFGRLLESGVDAARLGRTLGAALLDPAMPLLDARVTRLVVVPDGPLHRLPFDALRLADGHLAVERWAFGVAPSASVVATLWQRSGREARATRVVRAAAPAAPAAAPLLALGNPTVRLSRASAGGAAEETYRDAFDASGGLPPLRGAEREVALVARYSPSADVRVGDAASALFLKRADLRRYRVLHFATHAVVDERSAARTALALAPGGGESGFVGPGDLAALRLDADLVVLSACRSAGGVVVGGEGIQGLTAPFLEAGARSLVATEWRIRDQGAVPFVDAFYAALARGLPVADALRVAKLDAVRRGEPPRTWAAFVAVGDPLVTVPLKTPAGGVWAGLVQRVMNAFATPGRGGAPR</sequence>
<feature type="coiled-coil region" evidence="1">
    <location>
        <begin position="472"/>
        <end position="499"/>
    </location>
</feature>
<dbReference type="STRING" id="861299.J421_2181"/>
<name>W0RJZ8_9BACT</name>
<feature type="domain" description="CHAT" evidence="3">
    <location>
        <begin position="648"/>
        <end position="954"/>
    </location>
</feature>
<keyword evidence="1" id="KW-0175">Coiled coil</keyword>
<dbReference type="Proteomes" id="UP000019151">
    <property type="component" value="Chromosome"/>
</dbReference>
<dbReference type="Pfam" id="PF12770">
    <property type="entry name" value="CHAT"/>
    <property type="match status" value="1"/>
</dbReference>
<dbReference type="InterPro" id="IPR024983">
    <property type="entry name" value="CHAT_dom"/>
</dbReference>
<keyword evidence="5" id="KW-1185">Reference proteome</keyword>
<dbReference type="InParanoid" id="W0RJZ8"/>